<evidence type="ECO:0000313" key="3">
    <source>
        <dbReference type="Proteomes" id="UP000560000"/>
    </source>
</evidence>
<dbReference type="AlphaFoldDB" id="A0A841KRS9"/>
<feature type="signal peptide" evidence="1">
    <location>
        <begin position="1"/>
        <end position="22"/>
    </location>
</feature>
<protein>
    <recommendedName>
        <fullName evidence="4">Lipoprotein</fullName>
    </recommendedName>
</protein>
<proteinExistence type="predicted"/>
<dbReference type="Proteomes" id="UP000560000">
    <property type="component" value="Unassembled WGS sequence"/>
</dbReference>
<name>A0A841KRS9_9GAMM</name>
<dbReference type="OrthoDB" id="6194714at2"/>
<evidence type="ECO:0000256" key="1">
    <source>
        <dbReference type="SAM" id="SignalP"/>
    </source>
</evidence>
<sequence length="319" mass="34755">MLNVRSRWLVAALAFALLPACGNSDKAAQQSATASTTPAKTVLTSIQLLKNGQFDPLLQHVLPPADYQKMRTQWQQQHSKLQQVSEHDRQQFADNMAKLTAPDADQKIWAETQPKLEQLDKKYKTQLPMMIGVGQIMLGTQISNSKNLTPDQKKQASDVVTALGQWAQKVPWTDPDKLKQAIGVLTSTARKVDIKTLDQANALGYDAAMKKYGVIWGGVKQALDIYGLSIDKTLDSAEAKTVTSDAHTATVQVDYTLLGQPQTMTVDLVKVDDRWYDKDLLDHWRKALDEHTPAAAASTAAADASSAMSATAATAASAP</sequence>
<evidence type="ECO:0008006" key="4">
    <source>
        <dbReference type="Google" id="ProtNLM"/>
    </source>
</evidence>
<keyword evidence="1" id="KW-0732">Signal</keyword>
<evidence type="ECO:0000313" key="2">
    <source>
        <dbReference type="EMBL" id="MBB6184678.1"/>
    </source>
</evidence>
<dbReference type="RefSeq" id="WP_052394495.1">
    <property type="nucleotide sequence ID" value="NZ_JACHET010000001.1"/>
</dbReference>
<comment type="caution">
    <text evidence="2">The sequence shown here is derived from an EMBL/GenBank/DDBJ whole genome shotgun (WGS) entry which is preliminary data.</text>
</comment>
<accession>A0A841KRS9</accession>
<dbReference type="EMBL" id="JACHET010000001">
    <property type="protein sequence ID" value="MBB6184678.1"/>
    <property type="molecule type" value="Genomic_DNA"/>
</dbReference>
<reference evidence="2 3" key="1">
    <citation type="submission" date="2020-08" db="EMBL/GenBank/DDBJ databases">
        <title>Genomic Encyclopedia of Type Strains, Phase IV (KMG-IV): sequencing the most valuable type-strain genomes for metagenomic binning, comparative biology and taxonomic classification.</title>
        <authorList>
            <person name="Goeker M."/>
        </authorList>
    </citation>
    <scope>NUCLEOTIDE SEQUENCE [LARGE SCALE GENOMIC DNA]</scope>
    <source>
        <strain evidence="2 3">DSM 107085</strain>
    </source>
</reference>
<organism evidence="2 3">
    <name type="scientific">Oleiagrimonas soli</name>
    <dbReference type="NCBI Taxonomy" id="1543381"/>
    <lineage>
        <taxon>Bacteria</taxon>
        <taxon>Pseudomonadati</taxon>
        <taxon>Pseudomonadota</taxon>
        <taxon>Gammaproteobacteria</taxon>
        <taxon>Lysobacterales</taxon>
        <taxon>Rhodanobacteraceae</taxon>
        <taxon>Oleiagrimonas</taxon>
    </lineage>
</organism>
<feature type="chain" id="PRO_5032674424" description="Lipoprotein" evidence="1">
    <location>
        <begin position="23"/>
        <end position="319"/>
    </location>
</feature>
<gene>
    <name evidence="2" type="ORF">HNQ86_002023</name>
</gene>